<dbReference type="PANTHER" id="PTHR23327:SF51">
    <property type="entry name" value="TRANSCRIPTIONAL REGULATOR OF YEAST FORM ADHERENCE 3"/>
    <property type="match status" value="1"/>
</dbReference>
<evidence type="ECO:0000313" key="3">
    <source>
        <dbReference type="EMBL" id="KAF2163745.1"/>
    </source>
</evidence>
<dbReference type="PROSITE" id="PS50089">
    <property type="entry name" value="ZF_RING_2"/>
    <property type="match status" value="1"/>
</dbReference>
<protein>
    <recommendedName>
        <fullName evidence="2">RING-type domain-containing protein</fullName>
    </recommendedName>
</protein>
<evidence type="ECO:0000259" key="2">
    <source>
        <dbReference type="PROSITE" id="PS50089"/>
    </source>
</evidence>
<feature type="domain" description="RING-type" evidence="2">
    <location>
        <begin position="34"/>
        <end position="74"/>
    </location>
</feature>
<dbReference type="Pfam" id="PF13639">
    <property type="entry name" value="zf-RING_2"/>
    <property type="match status" value="1"/>
</dbReference>
<dbReference type="Proteomes" id="UP000799537">
    <property type="component" value="Unassembled WGS sequence"/>
</dbReference>
<dbReference type="Gene3D" id="3.30.40.10">
    <property type="entry name" value="Zinc/RING finger domain, C3HC4 (zinc finger)"/>
    <property type="match status" value="1"/>
</dbReference>
<keyword evidence="1" id="KW-0863">Zinc-finger</keyword>
<dbReference type="SMART" id="SM00184">
    <property type="entry name" value="RING"/>
    <property type="match status" value="1"/>
</dbReference>
<dbReference type="AlphaFoldDB" id="A0A6A6C9P3"/>
<keyword evidence="4" id="KW-1185">Reference proteome</keyword>
<evidence type="ECO:0000313" key="4">
    <source>
        <dbReference type="Proteomes" id="UP000799537"/>
    </source>
</evidence>
<name>A0A6A6C9P3_ZASCE</name>
<dbReference type="GO" id="GO:0008270">
    <property type="term" value="F:zinc ion binding"/>
    <property type="evidence" value="ECO:0007669"/>
    <property type="project" value="UniProtKB-KW"/>
</dbReference>
<dbReference type="OrthoDB" id="3646777at2759"/>
<dbReference type="PANTHER" id="PTHR23327">
    <property type="entry name" value="RING FINGER PROTEIN 127"/>
    <property type="match status" value="1"/>
</dbReference>
<evidence type="ECO:0000256" key="1">
    <source>
        <dbReference type="PROSITE-ProRule" id="PRU00175"/>
    </source>
</evidence>
<accession>A0A6A6C9P3</accession>
<organism evidence="3 4">
    <name type="scientific">Zasmidium cellare ATCC 36951</name>
    <dbReference type="NCBI Taxonomy" id="1080233"/>
    <lineage>
        <taxon>Eukaryota</taxon>
        <taxon>Fungi</taxon>
        <taxon>Dikarya</taxon>
        <taxon>Ascomycota</taxon>
        <taxon>Pezizomycotina</taxon>
        <taxon>Dothideomycetes</taxon>
        <taxon>Dothideomycetidae</taxon>
        <taxon>Mycosphaerellales</taxon>
        <taxon>Mycosphaerellaceae</taxon>
        <taxon>Zasmidium</taxon>
    </lineage>
</organism>
<sequence length="314" mass="35465">MTNQITATLPTREQFFTTGFISTPAPADISITECGICLEKFQTPVTLSCHPSHVFCLDCIAHWLREADACPLCKTKLFDTNPIPLRRRIIYQAHDILRQRGPAHNIENFGTGPYDGTAVDFDNVMWGNEIAVWWLDSGFFAPGRFNDRNGVQAIAGTGVINMVIHATPFAMLGNYIPAISEVQNRPYTAQQREHWTLVLTALRNILKQNEGRVMDTSPQAMLSKLRKVMKHLPDVSRIQFLRQVPHGLEDARLRADFMCLLDFVAVLAQIEKNRLVVENGGPLGQPGKWTAKLKSVKRLFTPIRRFGRWLVSDL</sequence>
<dbReference type="InterPro" id="IPR001841">
    <property type="entry name" value="Znf_RING"/>
</dbReference>
<dbReference type="GeneID" id="54561156"/>
<dbReference type="EMBL" id="ML993607">
    <property type="protein sequence ID" value="KAF2163745.1"/>
    <property type="molecule type" value="Genomic_DNA"/>
</dbReference>
<keyword evidence="1" id="KW-0479">Metal-binding</keyword>
<reference evidence="3" key="1">
    <citation type="journal article" date="2020" name="Stud. Mycol.">
        <title>101 Dothideomycetes genomes: a test case for predicting lifestyles and emergence of pathogens.</title>
        <authorList>
            <person name="Haridas S."/>
            <person name="Albert R."/>
            <person name="Binder M."/>
            <person name="Bloem J."/>
            <person name="Labutti K."/>
            <person name="Salamov A."/>
            <person name="Andreopoulos B."/>
            <person name="Baker S."/>
            <person name="Barry K."/>
            <person name="Bills G."/>
            <person name="Bluhm B."/>
            <person name="Cannon C."/>
            <person name="Castanera R."/>
            <person name="Culley D."/>
            <person name="Daum C."/>
            <person name="Ezra D."/>
            <person name="Gonzalez J."/>
            <person name="Henrissat B."/>
            <person name="Kuo A."/>
            <person name="Liang C."/>
            <person name="Lipzen A."/>
            <person name="Lutzoni F."/>
            <person name="Magnuson J."/>
            <person name="Mondo S."/>
            <person name="Nolan M."/>
            <person name="Ohm R."/>
            <person name="Pangilinan J."/>
            <person name="Park H.-J."/>
            <person name="Ramirez L."/>
            <person name="Alfaro M."/>
            <person name="Sun H."/>
            <person name="Tritt A."/>
            <person name="Yoshinaga Y."/>
            <person name="Zwiers L.-H."/>
            <person name="Turgeon B."/>
            <person name="Goodwin S."/>
            <person name="Spatafora J."/>
            <person name="Crous P."/>
            <person name="Grigoriev I."/>
        </authorList>
    </citation>
    <scope>NUCLEOTIDE SEQUENCE</scope>
    <source>
        <strain evidence="3">ATCC 36951</strain>
    </source>
</reference>
<proteinExistence type="predicted"/>
<dbReference type="RefSeq" id="XP_033664634.1">
    <property type="nucleotide sequence ID" value="XM_033807884.1"/>
</dbReference>
<gene>
    <name evidence="3" type="ORF">M409DRAFT_25929</name>
</gene>
<dbReference type="SUPFAM" id="SSF57850">
    <property type="entry name" value="RING/U-box"/>
    <property type="match status" value="1"/>
</dbReference>
<dbReference type="InterPro" id="IPR013083">
    <property type="entry name" value="Znf_RING/FYVE/PHD"/>
</dbReference>
<keyword evidence="1" id="KW-0862">Zinc</keyword>